<sequence>MHPELESLPSRSMLVLPVDITEAIIHELLASKDKATVKSLSLVRSSFTSICQRYLLSHITITCSKPEGTKRYQRSAYGTQKLLKSSPHLVSSIRSLSVLDSGASWTQLDPALIDIIDSLTDITCFAWKAAFNSSLPTLWKELPQSLQDVLKAMFRRPSLTSLVLHFIDLPELLNTTINISPFLTYLSLRGRGYSNITLELTRPSIIPCKDAGKMMPSELVLFVTACKLEWIEDEKTFFEWMCAIRPILSLERLRKLAVMRCSLHSPLSELSWGPLLYHESVRPALEELWFDLISTNGPPVGKGSACFVEFLNTILFLQI</sequence>
<dbReference type="Proteomes" id="UP001150266">
    <property type="component" value="Unassembled WGS sequence"/>
</dbReference>
<organism evidence="1 2">
    <name type="scientific">Lentinula aciculospora</name>
    <dbReference type="NCBI Taxonomy" id="153920"/>
    <lineage>
        <taxon>Eukaryota</taxon>
        <taxon>Fungi</taxon>
        <taxon>Dikarya</taxon>
        <taxon>Basidiomycota</taxon>
        <taxon>Agaricomycotina</taxon>
        <taxon>Agaricomycetes</taxon>
        <taxon>Agaricomycetidae</taxon>
        <taxon>Agaricales</taxon>
        <taxon>Marasmiineae</taxon>
        <taxon>Omphalotaceae</taxon>
        <taxon>Lentinula</taxon>
    </lineage>
</organism>
<dbReference type="OrthoDB" id="2745898at2759"/>
<protein>
    <submittedName>
        <fullName evidence="1">Uncharacterized protein</fullName>
    </submittedName>
</protein>
<gene>
    <name evidence="1" type="ORF">J3R30DRAFT_3507269</name>
</gene>
<name>A0A9W9A4H0_9AGAR</name>
<comment type="caution">
    <text evidence="1">The sequence shown here is derived from an EMBL/GenBank/DDBJ whole genome shotgun (WGS) entry which is preliminary data.</text>
</comment>
<reference evidence="1" key="1">
    <citation type="submission" date="2022-08" db="EMBL/GenBank/DDBJ databases">
        <title>A Global Phylogenomic Analysis of the Shiitake Genus Lentinula.</title>
        <authorList>
            <consortium name="DOE Joint Genome Institute"/>
            <person name="Sierra-Patev S."/>
            <person name="Min B."/>
            <person name="Naranjo-Ortiz M."/>
            <person name="Looney B."/>
            <person name="Konkel Z."/>
            <person name="Slot J.C."/>
            <person name="Sakamoto Y."/>
            <person name="Steenwyk J.L."/>
            <person name="Rokas A."/>
            <person name="Carro J."/>
            <person name="Camarero S."/>
            <person name="Ferreira P."/>
            <person name="Molpeceres G."/>
            <person name="Ruiz-Duenas F.J."/>
            <person name="Serrano A."/>
            <person name="Henrissat B."/>
            <person name="Drula E."/>
            <person name="Hughes K.W."/>
            <person name="Mata J.L."/>
            <person name="Ishikawa N.K."/>
            <person name="Vargas-Isla R."/>
            <person name="Ushijima S."/>
            <person name="Smith C.A."/>
            <person name="Ahrendt S."/>
            <person name="Andreopoulos W."/>
            <person name="He G."/>
            <person name="Labutti K."/>
            <person name="Lipzen A."/>
            <person name="Ng V."/>
            <person name="Riley R."/>
            <person name="Sandor L."/>
            <person name="Barry K."/>
            <person name="Martinez A.T."/>
            <person name="Xiao Y."/>
            <person name="Gibbons J.G."/>
            <person name="Terashima K."/>
            <person name="Grigoriev I.V."/>
            <person name="Hibbett D.S."/>
        </authorList>
    </citation>
    <scope>NUCLEOTIDE SEQUENCE</scope>
    <source>
        <strain evidence="1">JLM2183</strain>
    </source>
</reference>
<evidence type="ECO:0000313" key="2">
    <source>
        <dbReference type="Proteomes" id="UP001150266"/>
    </source>
</evidence>
<evidence type="ECO:0000313" key="1">
    <source>
        <dbReference type="EMBL" id="KAJ4474276.1"/>
    </source>
</evidence>
<proteinExistence type="predicted"/>
<keyword evidence="2" id="KW-1185">Reference proteome</keyword>
<dbReference type="AlphaFoldDB" id="A0A9W9A4H0"/>
<accession>A0A9W9A4H0</accession>
<dbReference type="EMBL" id="JAOTPV010000016">
    <property type="protein sequence ID" value="KAJ4474276.1"/>
    <property type="molecule type" value="Genomic_DNA"/>
</dbReference>